<evidence type="ECO:0000313" key="4">
    <source>
        <dbReference type="Proteomes" id="UP000177130"/>
    </source>
</evidence>
<evidence type="ECO:0000313" key="3">
    <source>
        <dbReference type="EMBL" id="OHA23226.1"/>
    </source>
</evidence>
<accession>A0A1G2MH35</accession>
<keyword evidence="2" id="KW-0812">Transmembrane</keyword>
<keyword evidence="2" id="KW-1133">Transmembrane helix</keyword>
<feature type="transmembrane region" description="Helical" evidence="2">
    <location>
        <begin position="42"/>
        <end position="61"/>
    </location>
</feature>
<proteinExistence type="predicted"/>
<comment type="caution">
    <text evidence="3">The sequence shown here is derived from an EMBL/GenBank/DDBJ whole genome shotgun (WGS) entry which is preliminary data.</text>
</comment>
<dbReference type="Proteomes" id="UP000177130">
    <property type="component" value="Unassembled WGS sequence"/>
</dbReference>
<keyword evidence="2" id="KW-0472">Membrane</keyword>
<dbReference type="STRING" id="1802306.A3C72_01865"/>
<feature type="region of interest" description="Disordered" evidence="1">
    <location>
        <begin position="1"/>
        <end position="22"/>
    </location>
</feature>
<organism evidence="3 4">
    <name type="scientific">Candidatus Taylorbacteria bacterium RIFCSPHIGHO2_02_FULL_43_32b</name>
    <dbReference type="NCBI Taxonomy" id="1802306"/>
    <lineage>
        <taxon>Bacteria</taxon>
        <taxon>Candidatus Tayloriibacteriota</taxon>
    </lineage>
</organism>
<feature type="compositionally biased region" description="Acidic residues" evidence="1">
    <location>
        <begin position="1"/>
        <end position="10"/>
    </location>
</feature>
<name>A0A1G2MH35_9BACT</name>
<sequence>MVDVDFEESGDLQAGRGEPQTPNSKFVDLVLKTGVVKNAKQANYVLVILVLVVVLVALYLVL</sequence>
<evidence type="ECO:0000256" key="2">
    <source>
        <dbReference type="SAM" id="Phobius"/>
    </source>
</evidence>
<protein>
    <submittedName>
        <fullName evidence="3">Uncharacterized protein</fullName>
    </submittedName>
</protein>
<evidence type="ECO:0000256" key="1">
    <source>
        <dbReference type="SAM" id="MobiDB-lite"/>
    </source>
</evidence>
<dbReference type="EMBL" id="MHRK01000040">
    <property type="protein sequence ID" value="OHA23226.1"/>
    <property type="molecule type" value="Genomic_DNA"/>
</dbReference>
<reference evidence="3 4" key="1">
    <citation type="journal article" date="2016" name="Nat. Commun.">
        <title>Thousands of microbial genomes shed light on interconnected biogeochemical processes in an aquifer system.</title>
        <authorList>
            <person name="Anantharaman K."/>
            <person name="Brown C.T."/>
            <person name="Hug L.A."/>
            <person name="Sharon I."/>
            <person name="Castelle C.J."/>
            <person name="Probst A.J."/>
            <person name="Thomas B.C."/>
            <person name="Singh A."/>
            <person name="Wilkins M.J."/>
            <person name="Karaoz U."/>
            <person name="Brodie E.L."/>
            <person name="Williams K.H."/>
            <person name="Hubbard S.S."/>
            <person name="Banfield J.F."/>
        </authorList>
    </citation>
    <scope>NUCLEOTIDE SEQUENCE [LARGE SCALE GENOMIC DNA]</scope>
</reference>
<dbReference type="AlphaFoldDB" id="A0A1G2MH35"/>
<gene>
    <name evidence="3" type="ORF">A3C72_01865</name>
</gene>